<protein>
    <recommendedName>
        <fullName evidence="6">Aminotransferase</fullName>
        <ecNumber evidence="6">2.6.1.-</ecNumber>
    </recommendedName>
</protein>
<dbReference type="InterPro" id="IPR004839">
    <property type="entry name" value="Aminotransferase_I/II_large"/>
</dbReference>
<dbReference type="Gene3D" id="3.90.1150.10">
    <property type="entry name" value="Aspartate Aminotransferase, domain 1"/>
    <property type="match status" value="1"/>
</dbReference>
<evidence type="ECO:0000259" key="7">
    <source>
        <dbReference type="Pfam" id="PF00155"/>
    </source>
</evidence>
<evidence type="ECO:0000256" key="4">
    <source>
        <dbReference type="ARBA" id="ARBA00022679"/>
    </source>
</evidence>
<keyword evidence="5" id="KW-0663">Pyridoxal phosphate</keyword>
<evidence type="ECO:0000256" key="5">
    <source>
        <dbReference type="ARBA" id="ARBA00022898"/>
    </source>
</evidence>
<keyword evidence="9" id="KW-1185">Reference proteome</keyword>
<dbReference type="PANTHER" id="PTHR46383">
    <property type="entry name" value="ASPARTATE AMINOTRANSFERASE"/>
    <property type="match status" value="1"/>
</dbReference>
<evidence type="ECO:0000256" key="6">
    <source>
        <dbReference type="RuleBase" id="RU000481"/>
    </source>
</evidence>
<dbReference type="Proteomes" id="UP000277864">
    <property type="component" value="Unassembled WGS sequence"/>
</dbReference>
<evidence type="ECO:0000256" key="1">
    <source>
        <dbReference type="ARBA" id="ARBA00001933"/>
    </source>
</evidence>
<dbReference type="GO" id="GO:0006520">
    <property type="term" value="P:amino acid metabolic process"/>
    <property type="evidence" value="ECO:0007669"/>
    <property type="project" value="InterPro"/>
</dbReference>
<reference evidence="8 9" key="1">
    <citation type="submission" date="2018-03" db="EMBL/GenBank/DDBJ databases">
        <authorList>
            <person name="Gulvik C.A."/>
        </authorList>
    </citation>
    <scope>NUCLEOTIDE SEQUENCE [LARGE SCALE GENOMIC DNA]</scope>
    <source>
        <strain evidence="8 9">JCM 31581</strain>
    </source>
</reference>
<dbReference type="GO" id="GO:0030170">
    <property type="term" value="F:pyridoxal phosphate binding"/>
    <property type="evidence" value="ECO:0007669"/>
    <property type="project" value="InterPro"/>
</dbReference>
<dbReference type="AlphaFoldDB" id="A0A429Z8D8"/>
<dbReference type="GO" id="GO:0008483">
    <property type="term" value="F:transaminase activity"/>
    <property type="evidence" value="ECO:0007669"/>
    <property type="project" value="UniProtKB-KW"/>
</dbReference>
<organism evidence="8 9">
    <name type="scientific">Vagococcus humatus</name>
    <dbReference type="NCBI Taxonomy" id="1889241"/>
    <lineage>
        <taxon>Bacteria</taxon>
        <taxon>Bacillati</taxon>
        <taxon>Bacillota</taxon>
        <taxon>Bacilli</taxon>
        <taxon>Lactobacillales</taxon>
        <taxon>Enterococcaceae</taxon>
        <taxon>Vagococcus</taxon>
    </lineage>
</organism>
<dbReference type="PROSITE" id="PS00105">
    <property type="entry name" value="AA_TRANSFER_CLASS_1"/>
    <property type="match status" value="1"/>
</dbReference>
<dbReference type="CDD" id="cd00609">
    <property type="entry name" value="AAT_like"/>
    <property type="match status" value="1"/>
</dbReference>
<evidence type="ECO:0000256" key="2">
    <source>
        <dbReference type="ARBA" id="ARBA00007441"/>
    </source>
</evidence>
<sequence length="397" mass="43222">MSVSKRVQQLTPSATLATAAKAQQLKDQGIDVISLTLGEPDFHTPKHIQQAAIQAITDGVASFYTASTGMKQLKQGILDRTKADIGVAYELDEVVVTHGAKFGLYSLFQALLDPEDEVIIPAPYWVSYVEQVKLAEGVAKKLVPKSAHQFKVTLAELEALRSEKTKALVLTSPSNPTGAVYTKEELVDIGQWAVRHNIYIIADEIYGKLVYNGMVFHSLASLGEQIKKQILLINGVSKAYSMTGWRIGYVLGDQEIIAGIGAVASQATSNPATVSQYAALEALTGPQDKVEEMRLAFEERLNVIYPLVKALPGVKLTKPEGAFYLFPDVKETVALCGYSDTQSFVDALLEEAHVAVVAGAGFGAPDHIRLSYATDLETLKEAVKRMQHFIEKKSKKV</sequence>
<dbReference type="RefSeq" id="WP_125942591.1">
    <property type="nucleotide sequence ID" value="NZ_PXZH01000001.1"/>
</dbReference>
<evidence type="ECO:0000256" key="3">
    <source>
        <dbReference type="ARBA" id="ARBA00022576"/>
    </source>
</evidence>
<dbReference type="FunFam" id="3.40.640.10:FF:000033">
    <property type="entry name" value="Aspartate aminotransferase"/>
    <property type="match status" value="1"/>
</dbReference>
<dbReference type="InterPro" id="IPR015422">
    <property type="entry name" value="PyrdxlP-dep_Trfase_small"/>
</dbReference>
<dbReference type="InterPro" id="IPR050596">
    <property type="entry name" value="AspAT/PAT-like"/>
</dbReference>
<dbReference type="PANTHER" id="PTHR46383:SF1">
    <property type="entry name" value="ASPARTATE AMINOTRANSFERASE"/>
    <property type="match status" value="1"/>
</dbReference>
<keyword evidence="4 6" id="KW-0808">Transferase</keyword>
<dbReference type="InterPro" id="IPR015424">
    <property type="entry name" value="PyrdxlP-dep_Trfase"/>
</dbReference>
<dbReference type="EMBL" id="PXZH01000001">
    <property type="protein sequence ID" value="RST89977.1"/>
    <property type="molecule type" value="Genomic_DNA"/>
</dbReference>
<feature type="domain" description="Aminotransferase class I/classII large" evidence="7">
    <location>
        <begin position="31"/>
        <end position="385"/>
    </location>
</feature>
<dbReference type="InterPro" id="IPR015421">
    <property type="entry name" value="PyrdxlP-dep_Trfase_major"/>
</dbReference>
<dbReference type="OrthoDB" id="9802328at2"/>
<evidence type="ECO:0000313" key="9">
    <source>
        <dbReference type="Proteomes" id="UP000277864"/>
    </source>
</evidence>
<dbReference type="PRINTS" id="PR00753">
    <property type="entry name" value="ACCSYNTHASE"/>
</dbReference>
<proteinExistence type="inferred from homology"/>
<comment type="cofactor">
    <cofactor evidence="1 6">
        <name>pyridoxal 5'-phosphate</name>
        <dbReference type="ChEBI" id="CHEBI:597326"/>
    </cofactor>
</comment>
<gene>
    <name evidence="8" type="ORF">C7P63_02545</name>
</gene>
<comment type="similarity">
    <text evidence="2 6">Belongs to the class-I pyridoxal-phosphate-dependent aminotransferase family.</text>
</comment>
<keyword evidence="3 6" id="KW-0032">Aminotransferase</keyword>
<name>A0A429Z8D8_9ENTE</name>
<dbReference type="Gene3D" id="3.40.640.10">
    <property type="entry name" value="Type I PLP-dependent aspartate aminotransferase-like (Major domain)"/>
    <property type="match status" value="1"/>
</dbReference>
<comment type="caution">
    <text evidence="8">The sequence shown here is derived from an EMBL/GenBank/DDBJ whole genome shotgun (WGS) entry which is preliminary data.</text>
</comment>
<dbReference type="Pfam" id="PF00155">
    <property type="entry name" value="Aminotran_1_2"/>
    <property type="match status" value="1"/>
</dbReference>
<dbReference type="InterPro" id="IPR004838">
    <property type="entry name" value="NHTrfase_class1_PyrdxlP-BS"/>
</dbReference>
<evidence type="ECO:0000313" key="8">
    <source>
        <dbReference type="EMBL" id="RST89977.1"/>
    </source>
</evidence>
<dbReference type="SUPFAM" id="SSF53383">
    <property type="entry name" value="PLP-dependent transferases"/>
    <property type="match status" value="1"/>
</dbReference>
<accession>A0A429Z8D8</accession>
<dbReference type="EC" id="2.6.1.-" evidence="6"/>